<dbReference type="STRING" id="1346330.M472_15770"/>
<protein>
    <recommendedName>
        <fullName evidence="1">HEPN domain-containing protein</fullName>
    </recommendedName>
</protein>
<evidence type="ECO:0000313" key="2">
    <source>
        <dbReference type="EMBL" id="ERJ60217.1"/>
    </source>
</evidence>
<dbReference type="PROSITE" id="PS50910">
    <property type="entry name" value="HEPN"/>
    <property type="match status" value="1"/>
</dbReference>
<dbReference type="Gene3D" id="1.20.120.330">
    <property type="entry name" value="Nucleotidyltransferases domain 2"/>
    <property type="match status" value="2"/>
</dbReference>
<dbReference type="SUPFAM" id="SSF81593">
    <property type="entry name" value="Nucleotidyltransferase substrate binding subunit/domain"/>
    <property type="match status" value="1"/>
</dbReference>
<feature type="domain" description="HEPN" evidence="1">
    <location>
        <begin position="94"/>
        <end position="214"/>
    </location>
</feature>
<sequence>MSHQSVVYKYVKTLGDLVPKIVNTIKEYPQYKVICYVAFQAKDKIREGNLFLFTSCQPQKLIYTKENSEFVPIPENFDFTKCKGLAIDLKNREQQKIDEFKEGYYHFSEKGKYSLASFMLHQAIELTYRYLELLLIAKERVTHSIRCHHLYMKEIISIYANVFDEDDHDDIVLLQVLEDIYRSTRYEDHFEVAPEMVKRLEEKMEALHKNGVQIFEHIISSFEKDHHLINQEHCLPREITVSKLDDNAYLEDAVEQLKRSISEPIAVYLFGHRARSFFIEGINERETTGICDYYFDLLIVSETDIREQLSSLQPFINERIGISLFLLSFTKVQIQKELDKNSPFFHQVLCENEALLHAGLEVSDWHFHESKGMRTKQEVETARTKWYQRKDNANGFLHGGNAIDNSEEVVIKVLLYNQAMEQACLGLLEFFYGYTPYQHNLHHLYNLCCSFWYFPNDIFPRATEEDKRLFKEFVHVVKNVRYKGLSYIDWDEAYRYEARCERFLEECIKLVQGTFSNE</sequence>
<name>U2HXE7_9SPHI</name>
<dbReference type="SMART" id="SM00748">
    <property type="entry name" value="HEPN"/>
    <property type="match status" value="1"/>
</dbReference>
<dbReference type="AlphaFoldDB" id="U2HXE7"/>
<dbReference type="OrthoDB" id="1321649at2"/>
<gene>
    <name evidence="2" type="ORF">M472_15770</name>
</gene>
<evidence type="ECO:0000259" key="1">
    <source>
        <dbReference type="PROSITE" id="PS50910"/>
    </source>
</evidence>
<dbReference type="EMBL" id="ATDL01000007">
    <property type="protein sequence ID" value="ERJ60217.1"/>
    <property type="molecule type" value="Genomic_DNA"/>
</dbReference>
<dbReference type="InterPro" id="IPR007842">
    <property type="entry name" value="HEPN_dom"/>
</dbReference>
<organism evidence="2 3">
    <name type="scientific">Sphingobacterium paucimobilis HER1398</name>
    <dbReference type="NCBI Taxonomy" id="1346330"/>
    <lineage>
        <taxon>Bacteria</taxon>
        <taxon>Pseudomonadati</taxon>
        <taxon>Bacteroidota</taxon>
        <taxon>Sphingobacteriia</taxon>
        <taxon>Sphingobacteriales</taxon>
        <taxon>Sphingobacteriaceae</taxon>
        <taxon>Sphingobacterium</taxon>
    </lineage>
</organism>
<reference evidence="2 3" key="1">
    <citation type="journal article" date="2013" name="Genome Announc.">
        <title>The Draft Genome Sequence of Sphingomonas paucimobilis Strain HER1398 (Proteobacteria), Host to the Giant PAU Phage, Indicates That It Is a Member of the Genus Sphingobacterium (Bacteroidetes).</title>
        <authorList>
            <person name="White R.A.III."/>
            <person name="Suttle C.A."/>
        </authorList>
    </citation>
    <scope>NUCLEOTIDE SEQUENCE [LARGE SCALE GENOMIC DNA]</scope>
    <source>
        <strain evidence="2 3">HER1398</strain>
    </source>
</reference>
<dbReference type="Proteomes" id="UP000016584">
    <property type="component" value="Unassembled WGS sequence"/>
</dbReference>
<accession>U2HXE7</accession>
<dbReference type="RefSeq" id="WP_021069356.1">
    <property type="nucleotide sequence ID" value="NZ_ATDL01000007.1"/>
</dbReference>
<proteinExistence type="predicted"/>
<dbReference type="PATRIC" id="fig|1346330.5.peg.1179"/>
<keyword evidence="3" id="KW-1185">Reference proteome</keyword>
<comment type="caution">
    <text evidence="2">The sequence shown here is derived from an EMBL/GenBank/DDBJ whole genome shotgun (WGS) entry which is preliminary data.</text>
</comment>
<dbReference type="eggNOG" id="COG2250">
    <property type="taxonomic scope" value="Bacteria"/>
</dbReference>
<evidence type="ECO:0000313" key="3">
    <source>
        <dbReference type="Proteomes" id="UP000016584"/>
    </source>
</evidence>
<dbReference type="Pfam" id="PF05168">
    <property type="entry name" value="HEPN"/>
    <property type="match status" value="1"/>
</dbReference>